<keyword evidence="2" id="KW-0547">Nucleotide-binding</keyword>
<evidence type="ECO:0000313" key="6">
    <source>
        <dbReference type="Proteomes" id="UP000198327"/>
    </source>
</evidence>
<feature type="domain" description="ABC transporter" evidence="4">
    <location>
        <begin position="18"/>
        <end position="249"/>
    </location>
</feature>
<dbReference type="PROSITE" id="PS00211">
    <property type="entry name" value="ABC_TRANSPORTER_1"/>
    <property type="match status" value="1"/>
</dbReference>
<dbReference type="AlphaFoldDB" id="A0A239JY70"/>
<keyword evidence="3 5" id="KW-0067">ATP-binding</keyword>
<dbReference type="InterPro" id="IPR003593">
    <property type="entry name" value="AAA+_ATPase"/>
</dbReference>
<keyword evidence="6" id="KW-1185">Reference proteome</keyword>
<gene>
    <name evidence="5" type="ORF">SAMN05421642_109137</name>
</gene>
<keyword evidence="1" id="KW-0813">Transport</keyword>
<proteinExistence type="predicted"/>
<dbReference type="GO" id="GO:0016887">
    <property type="term" value="F:ATP hydrolysis activity"/>
    <property type="evidence" value="ECO:0007669"/>
    <property type="project" value="InterPro"/>
</dbReference>
<dbReference type="CDD" id="cd03293">
    <property type="entry name" value="ABC_NrtD_SsuB_transporters"/>
    <property type="match status" value="1"/>
</dbReference>
<dbReference type="PROSITE" id="PS50893">
    <property type="entry name" value="ABC_TRANSPORTER_2"/>
    <property type="match status" value="1"/>
</dbReference>
<dbReference type="PANTHER" id="PTHR42788">
    <property type="entry name" value="TAURINE IMPORT ATP-BINDING PROTEIN-RELATED"/>
    <property type="match status" value="1"/>
</dbReference>
<dbReference type="InterPro" id="IPR050166">
    <property type="entry name" value="ABC_transporter_ATP-bind"/>
</dbReference>
<evidence type="ECO:0000313" key="5">
    <source>
        <dbReference type="EMBL" id="SNT10599.1"/>
    </source>
</evidence>
<sequence length="268" mass="29270">MTTTPIARMGGPRLDLAFEITDLTVSFGKGAASVTPLKGLDLEVPRGQFLCILGPSGQGKSTLLRCMAGLQDATSGLVRAEGREVTGPDANLGMVFQQDAIPAWLRVRDNISFGPRMRGVPESEWKPRVEHFISAVGLAGRERAWPKELSGGMRKRVAIGAVFANDPDILLMDEPFGSLDYFTKATLHSTLLDLWQETGKTIVFVTHDVDEALKLADRIVVVTDGKVGADLDLDFARPRDDRLRMDPEADRIRTDLLAVLQSPAKMQS</sequence>
<dbReference type="GO" id="GO:0005524">
    <property type="term" value="F:ATP binding"/>
    <property type="evidence" value="ECO:0007669"/>
    <property type="project" value="UniProtKB-KW"/>
</dbReference>
<dbReference type="Gene3D" id="3.40.50.300">
    <property type="entry name" value="P-loop containing nucleotide triphosphate hydrolases"/>
    <property type="match status" value="1"/>
</dbReference>
<accession>A0A239JY70</accession>
<dbReference type="Proteomes" id="UP000198327">
    <property type="component" value="Unassembled WGS sequence"/>
</dbReference>
<organism evidence="5 6">
    <name type="scientific">Rhodococcoides kyotonense</name>
    <dbReference type="NCBI Taxonomy" id="398843"/>
    <lineage>
        <taxon>Bacteria</taxon>
        <taxon>Bacillati</taxon>
        <taxon>Actinomycetota</taxon>
        <taxon>Actinomycetes</taxon>
        <taxon>Mycobacteriales</taxon>
        <taxon>Nocardiaceae</taxon>
        <taxon>Rhodococcoides</taxon>
    </lineage>
</organism>
<dbReference type="InterPro" id="IPR017871">
    <property type="entry name" value="ABC_transporter-like_CS"/>
</dbReference>
<name>A0A239JY70_9NOCA</name>
<dbReference type="RefSeq" id="WP_176444329.1">
    <property type="nucleotide sequence ID" value="NZ_FZOW01000009.1"/>
</dbReference>
<evidence type="ECO:0000256" key="2">
    <source>
        <dbReference type="ARBA" id="ARBA00022741"/>
    </source>
</evidence>
<evidence type="ECO:0000259" key="4">
    <source>
        <dbReference type="PROSITE" id="PS50893"/>
    </source>
</evidence>
<reference evidence="6" key="1">
    <citation type="submission" date="2017-06" db="EMBL/GenBank/DDBJ databases">
        <authorList>
            <person name="Varghese N."/>
            <person name="Submissions S."/>
        </authorList>
    </citation>
    <scope>NUCLEOTIDE SEQUENCE [LARGE SCALE GENOMIC DNA]</scope>
    <source>
        <strain evidence="6">JCM 23211</strain>
    </source>
</reference>
<dbReference type="SMART" id="SM00382">
    <property type="entry name" value="AAA"/>
    <property type="match status" value="1"/>
</dbReference>
<protein>
    <submittedName>
        <fullName evidence="5">NitT/TauT family transport system ATP-binding protein</fullName>
    </submittedName>
</protein>
<evidence type="ECO:0000256" key="1">
    <source>
        <dbReference type="ARBA" id="ARBA00022448"/>
    </source>
</evidence>
<dbReference type="SUPFAM" id="SSF52540">
    <property type="entry name" value="P-loop containing nucleoside triphosphate hydrolases"/>
    <property type="match status" value="1"/>
</dbReference>
<dbReference type="Pfam" id="PF00005">
    <property type="entry name" value="ABC_tran"/>
    <property type="match status" value="1"/>
</dbReference>
<dbReference type="EMBL" id="FZOW01000009">
    <property type="protein sequence ID" value="SNT10599.1"/>
    <property type="molecule type" value="Genomic_DNA"/>
</dbReference>
<evidence type="ECO:0000256" key="3">
    <source>
        <dbReference type="ARBA" id="ARBA00022840"/>
    </source>
</evidence>
<dbReference type="PANTHER" id="PTHR42788:SF13">
    <property type="entry name" value="ALIPHATIC SULFONATES IMPORT ATP-BINDING PROTEIN SSUB"/>
    <property type="match status" value="1"/>
</dbReference>
<dbReference type="InterPro" id="IPR003439">
    <property type="entry name" value="ABC_transporter-like_ATP-bd"/>
</dbReference>
<dbReference type="InterPro" id="IPR027417">
    <property type="entry name" value="P-loop_NTPase"/>
</dbReference>